<feature type="transmembrane region" description="Helical" evidence="1">
    <location>
        <begin position="6"/>
        <end position="24"/>
    </location>
</feature>
<proteinExistence type="predicted"/>
<evidence type="ECO:0000313" key="2">
    <source>
        <dbReference type="EMBL" id="QGU93940.1"/>
    </source>
</evidence>
<dbReference type="Proteomes" id="UP000422764">
    <property type="component" value="Chromosome"/>
</dbReference>
<evidence type="ECO:0000256" key="1">
    <source>
        <dbReference type="SAM" id="Phobius"/>
    </source>
</evidence>
<keyword evidence="1" id="KW-0472">Membrane</keyword>
<gene>
    <name evidence="2" type="ORF">GOM49_01255</name>
</gene>
<keyword evidence="1" id="KW-0812">Transmembrane</keyword>
<sequence>MGMKVEEVVFSGIGIVFLALGYLIKYKENVNLINDYNENKVIDKDKFIKWIGNHYFLLGVLSFVAAILTYIIPLNYIGWIGYVILLFIILVKMTIGSKKYYKY</sequence>
<feature type="transmembrane region" description="Helical" evidence="1">
    <location>
        <begin position="55"/>
        <end position="73"/>
    </location>
</feature>
<accession>A0A6I6EPD6</accession>
<evidence type="ECO:0000313" key="3">
    <source>
        <dbReference type="Proteomes" id="UP000422764"/>
    </source>
</evidence>
<feature type="transmembrane region" description="Helical" evidence="1">
    <location>
        <begin position="79"/>
        <end position="95"/>
    </location>
</feature>
<reference evidence="2 3" key="1">
    <citation type="submission" date="2019-12" db="EMBL/GenBank/DDBJ databases">
        <title>Genome sequenceing of Clostridium bovifaecis.</title>
        <authorList>
            <person name="Yao Y."/>
        </authorList>
    </citation>
    <scope>NUCLEOTIDE SEQUENCE [LARGE SCALE GENOMIC DNA]</scope>
    <source>
        <strain evidence="2 3">BXX</strain>
    </source>
</reference>
<protein>
    <submittedName>
        <fullName evidence="2">DUF3784 domain-containing protein</fullName>
    </submittedName>
</protein>
<keyword evidence="3" id="KW-1185">Reference proteome</keyword>
<name>A0A6I6EPD6_9CLOT</name>
<dbReference type="InterPro" id="IPR017259">
    <property type="entry name" value="UCP037672"/>
</dbReference>
<dbReference type="AlphaFoldDB" id="A0A6I6EPD6"/>
<organism evidence="2 3">
    <name type="scientific">Clostridium bovifaecis</name>
    <dbReference type="NCBI Taxonomy" id="2184719"/>
    <lineage>
        <taxon>Bacteria</taxon>
        <taxon>Bacillati</taxon>
        <taxon>Bacillota</taxon>
        <taxon>Clostridia</taxon>
        <taxon>Eubacteriales</taxon>
        <taxon>Clostridiaceae</taxon>
        <taxon>Clostridium</taxon>
    </lineage>
</organism>
<keyword evidence="1" id="KW-1133">Transmembrane helix</keyword>
<dbReference type="Pfam" id="PF12650">
    <property type="entry name" value="DUF3784"/>
    <property type="match status" value="1"/>
</dbReference>
<dbReference type="EMBL" id="CP046522">
    <property type="protein sequence ID" value="QGU93940.1"/>
    <property type="molecule type" value="Genomic_DNA"/>
</dbReference>